<dbReference type="EMBL" id="CACVKT020005553">
    <property type="protein sequence ID" value="CAC5395590.1"/>
    <property type="molecule type" value="Genomic_DNA"/>
</dbReference>
<feature type="region of interest" description="Disordered" evidence="1">
    <location>
        <begin position="169"/>
        <end position="189"/>
    </location>
</feature>
<protein>
    <submittedName>
        <fullName evidence="2">Uncharacterized protein</fullName>
    </submittedName>
</protein>
<reference evidence="2 3" key="1">
    <citation type="submission" date="2020-06" db="EMBL/GenBank/DDBJ databases">
        <authorList>
            <person name="Li R."/>
            <person name="Bekaert M."/>
        </authorList>
    </citation>
    <scope>NUCLEOTIDE SEQUENCE [LARGE SCALE GENOMIC DNA]</scope>
    <source>
        <strain evidence="3">wild</strain>
    </source>
</reference>
<organism evidence="2 3">
    <name type="scientific">Mytilus coruscus</name>
    <name type="common">Sea mussel</name>
    <dbReference type="NCBI Taxonomy" id="42192"/>
    <lineage>
        <taxon>Eukaryota</taxon>
        <taxon>Metazoa</taxon>
        <taxon>Spiralia</taxon>
        <taxon>Lophotrochozoa</taxon>
        <taxon>Mollusca</taxon>
        <taxon>Bivalvia</taxon>
        <taxon>Autobranchia</taxon>
        <taxon>Pteriomorphia</taxon>
        <taxon>Mytilida</taxon>
        <taxon>Mytiloidea</taxon>
        <taxon>Mytilidae</taxon>
        <taxon>Mytilinae</taxon>
        <taxon>Mytilus</taxon>
    </lineage>
</organism>
<accession>A0A6J8CL41</accession>
<gene>
    <name evidence="2" type="ORF">MCOR_30248</name>
</gene>
<evidence type="ECO:0000313" key="3">
    <source>
        <dbReference type="Proteomes" id="UP000507470"/>
    </source>
</evidence>
<dbReference type="Proteomes" id="UP000507470">
    <property type="component" value="Unassembled WGS sequence"/>
</dbReference>
<dbReference type="AlphaFoldDB" id="A0A6J8CL41"/>
<sequence>MASFDNDFISISALEEKVQEQNEETLNLPTGLWYKINDVNEVDVKFGKSSILTLKTREGGIFKVWVCSGLNREMSPLEDDFKNKVTNVVEAIIYTIVSLQNRFNTKYVKDMINMVIELEIGDWLFSDDYKVLYNIVKTVVDTLNQDEDSDDDSEFEGLDSDDYCQFEGLDSDSEFDSGFYSESDDEDED</sequence>
<keyword evidence="3" id="KW-1185">Reference proteome</keyword>
<name>A0A6J8CL41_MYTCO</name>
<dbReference type="OrthoDB" id="10684916at2759"/>
<evidence type="ECO:0000313" key="2">
    <source>
        <dbReference type="EMBL" id="CAC5395590.1"/>
    </source>
</evidence>
<evidence type="ECO:0000256" key="1">
    <source>
        <dbReference type="SAM" id="MobiDB-lite"/>
    </source>
</evidence>
<proteinExistence type="predicted"/>